<dbReference type="Pfam" id="PF07859">
    <property type="entry name" value="Abhydrolase_3"/>
    <property type="match status" value="1"/>
</dbReference>
<gene>
    <name evidence="2" type="ORF">SPI_05707</name>
</gene>
<dbReference type="Proteomes" id="UP000076874">
    <property type="component" value="Unassembled WGS sequence"/>
</dbReference>
<accession>A0A167TGM0</accession>
<dbReference type="InterPro" id="IPR013094">
    <property type="entry name" value="AB_hydrolase_3"/>
</dbReference>
<proteinExistence type="predicted"/>
<protein>
    <submittedName>
        <fullName evidence="2">Alpha/beta hydrolase fold-3</fullName>
    </submittedName>
</protein>
<comment type="caution">
    <text evidence="2">The sequence shown here is derived from an EMBL/GenBank/DDBJ whole genome shotgun (WGS) entry which is preliminary data.</text>
</comment>
<evidence type="ECO:0000313" key="2">
    <source>
        <dbReference type="EMBL" id="OAA60583.1"/>
    </source>
</evidence>
<dbReference type="STRING" id="1081102.A0A167TGM0"/>
<feature type="domain" description="Alpha/beta hydrolase fold-3" evidence="1">
    <location>
        <begin position="116"/>
        <end position="224"/>
    </location>
</feature>
<evidence type="ECO:0000259" key="1">
    <source>
        <dbReference type="Pfam" id="PF07859"/>
    </source>
</evidence>
<dbReference type="EMBL" id="AZHD01000009">
    <property type="protein sequence ID" value="OAA60583.1"/>
    <property type="molecule type" value="Genomic_DNA"/>
</dbReference>
<dbReference type="AlphaFoldDB" id="A0A167TGM0"/>
<name>A0A167TGM0_9HYPO</name>
<sequence>MALGLWAYLRLKLRATYLRFFVRLRRFLSGGAALRLAPGDIHPQRVRIPSRDPGRFIVGDLYCPEATAATTATPKTRPVLVNWHGSGFVFHNFGTDAVFCARVARAAGIYGRQTALTIPVVVAVYPPTDLATDKYSRALPAGAPGAVRQLSLFFDNCYAPDPATRTDPRISPLFADPALFPETVVVVTCGRDTLQPEGAQLAARLDDGTRTLVHSVVPGAFHAFDKMCRDGTPEAAQRDTMYADIIQQLRKALGV</sequence>
<dbReference type="Gene3D" id="3.40.50.1820">
    <property type="entry name" value="alpha/beta hydrolase"/>
    <property type="match status" value="2"/>
</dbReference>
<keyword evidence="3" id="KW-1185">Reference proteome</keyword>
<dbReference type="GO" id="GO:0016787">
    <property type="term" value="F:hydrolase activity"/>
    <property type="evidence" value="ECO:0007669"/>
    <property type="project" value="UniProtKB-KW"/>
</dbReference>
<dbReference type="InterPro" id="IPR029058">
    <property type="entry name" value="AB_hydrolase_fold"/>
</dbReference>
<evidence type="ECO:0000313" key="3">
    <source>
        <dbReference type="Proteomes" id="UP000076874"/>
    </source>
</evidence>
<dbReference type="SUPFAM" id="SSF53474">
    <property type="entry name" value="alpha/beta-Hydrolases"/>
    <property type="match status" value="1"/>
</dbReference>
<dbReference type="OrthoDB" id="19653at2759"/>
<keyword evidence="2" id="KW-0378">Hydrolase</keyword>
<reference evidence="2 3" key="1">
    <citation type="journal article" date="2016" name="Genome Biol. Evol.">
        <title>Divergent and convergent evolution of fungal pathogenicity.</title>
        <authorList>
            <person name="Shang Y."/>
            <person name="Xiao G."/>
            <person name="Zheng P."/>
            <person name="Cen K."/>
            <person name="Zhan S."/>
            <person name="Wang C."/>
        </authorList>
    </citation>
    <scope>NUCLEOTIDE SEQUENCE [LARGE SCALE GENOMIC DNA]</scope>
    <source>
        <strain evidence="2 3">RCEF 264</strain>
    </source>
</reference>
<organism evidence="2 3">
    <name type="scientific">Niveomyces insectorum RCEF 264</name>
    <dbReference type="NCBI Taxonomy" id="1081102"/>
    <lineage>
        <taxon>Eukaryota</taxon>
        <taxon>Fungi</taxon>
        <taxon>Dikarya</taxon>
        <taxon>Ascomycota</taxon>
        <taxon>Pezizomycotina</taxon>
        <taxon>Sordariomycetes</taxon>
        <taxon>Hypocreomycetidae</taxon>
        <taxon>Hypocreales</taxon>
        <taxon>Cordycipitaceae</taxon>
        <taxon>Niveomyces</taxon>
    </lineage>
</organism>